<dbReference type="PANTHER" id="PTHR11527">
    <property type="entry name" value="HEAT-SHOCK PROTEIN 20 FAMILY MEMBER"/>
    <property type="match status" value="1"/>
</dbReference>
<dbReference type="SUPFAM" id="SSF49764">
    <property type="entry name" value="HSP20-like chaperones"/>
    <property type="match status" value="1"/>
</dbReference>
<proteinExistence type="inferred from homology"/>
<dbReference type="PROSITE" id="PS01031">
    <property type="entry name" value="SHSP"/>
    <property type="match status" value="1"/>
</dbReference>
<evidence type="ECO:0000259" key="3">
    <source>
        <dbReference type="PROSITE" id="PS01031"/>
    </source>
</evidence>
<name>A0A366Y4T0_9BACI</name>
<comment type="similarity">
    <text evidence="1 2">Belongs to the small heat shock protein (HSP20) family.</text>
</comment>
<dbReference type="Pfam" id="PF00011">
    <property type="entry name" value="HSP20"/>
    <property type="match status" value="1"/>
</dbReference>
<dbReference type="InterPro" id="IPR008978">
    <property type="entry name" value="HSP20-like_chaperone"/>
</dbReference>
<dbReference type="Gene3D" id="2.60.40.790">
    <property type="match status" value="1"/>
</dbReference>
<organism evidence="4 5">
    <name type="scientific">Bacillus taeanensis</name>
    <dbReference type="NCBI Taxonomy" id="273032"/>
    <lineage>
        <taxon>Bacteria</taxon>
        <taxon>Bacillati</taxon>
        <taxon>Bacillota</taxon>
        <taxon>Bacilli</taxon>
        <taxon>Bacillales</taxon>
        <taxon>Bacillaceae</taxon>
        <taxon>Bacillus</taxon>
    </lineage>
</organism>
<dbReference type="RefSeq" id="WP_113804100.1">
    <property type="nucleotide sequence ID" value="NZ_QOCW01000001.1"/>
</dbReference>
<keyword evidence="5" id="KW-1185">Reference proteome</keyword>
<evidence type="ECO:0000313" key="5">
    <source>
        <dbReference type="Proteomes" id="UP000253314"/>
    </source>
</evidence>
<dbReference type="CDD" id="cd06464">
    <property type="entry name" value="ACD_sHsps-like"/>
    <property type="match status" value="1"/>
</dbReference>
<evidence type="ECO:0000256" key="1">
    <source>
        <dbReference type="PROSITE-ProRule" id="PRU00285"/>
    </source>
</evidence>
<dbReference type="EMBL" id="QOCW01000001">
    <property type="protein sequence ID" value="RBW71394.1"/>
    <property type="molecule type" value="Genomic_DNA"/>
</dbReference>
<evidence type="ECO:0000256" key="2">
    <source>
        <dbReference type="RuleBase" id="RU003616"/>
    </source>
</evidence>
<gene>
    <name evidence="4" type="ORF">DS031_01205</name>
</gene>
<dbReference type="InterPro" id="IPR031107">
    <property type="entry name" value="Small_HSP"/>
</dbReference>
<reference evidence="4 5" key="1">
    <citation type="submission" date="2018-07" db="EMBL/GenBank/DDBJ databases">
        <title>Lottiidibacillus patelloidae gen. nov., sp. nov., isolated from the intestinal tract of a marine limpet and the reclassification of B. taeanensis BH030017T, B. algicola KMM 3737T and B. hwajinpoensis SW-72T as genus Lottiidibacillus.</title>
        <authorList>
            <person name="Liu R."/>
            <person name="Huang Z."/>
        </authorList>
    </citation>
    <scope>NUCLEOTIDE SEQUENCE [LARGE SCALE GENOMIC DNA]</scope>
    <source>
        <strain evidence="4 5">BH030017</strain>
    </source>
</reference>
<dbReference type="InterPro" id="IPR002068">
    <property type="entry name" value="A-crystallin/Hsp20_dom"/>
</dbReference>
<dbReference type="OrthoDB" id="1806521at2"/>
<comment type="caution">
    <text evidence="4">The sequence shown here is derived from an EMBL/GenBank/DDBJ whole genome shotgun (WGS) entry which is preliminary data.</text>
</comment>
<feature type="domain" description="SHSP" evidence="3">
    <location>
        <begin position="33"/>
        <end position="147"/>
    </location>
</feature>
<dbReference type="AlphaFoldDB" id="A0A366Y4T0"/>
<dbReference type="Proteomes" id="UP000253314">
    <property type="component" value="Unassembled WGS sequence"/>
</dbReference>
<accession>A0A366Y4T0</accession>
<sequence length="147" mass="17758">MSSNDKNFPKLFNEKVLQDWFSTLDGFFQEPFQRFFDRQIPVDVYETLTELIVEADLPGVKREQIHLEWLEDGLKITVEDKKIVEEENNHEKYYRKERSFQRMERYIPLPYTAAVKEIKAKFQNGILEIKIPKKKRKRNDSKMIDIE</sequence>
<evidence type="ECO:0000313" key="4">
    <source>
        <dbReference type="EMBL" id="RBW71394.1"/>
    </source>
</evidence>
<protein>
    <submittedName>
        <fullName evidence="4">Hsp20/alpha crystallin family protein</fullName>
    </submittedName>
</protein>